<dbReference type="SUPFAM" id="SSF53448">
    <property type="entry name" value="Nucleotide-diphospho-sugar transferases"/>
    <property type="match status" value="1"/>
</dbReference>
<dbReference type="EMBL" id="FNDU01000006">
    <property type="protein sequence ID" value="SDI31012.1"/>
    <property type="molecule type" value="Genomic_DNA"/>
</dbReference>
<keyword evidence="1" id="KW-0802">TPR repeat</keyword>
<evidence type="ECO:0000256" key="1">
    <source>
        <dbReference type="PROSITE-ProRule" id="PRU00339"/>
    </source>
</evidence>
<dbReference type="SMART" id="SM00028">
    <property type="entry name" value="TPR"/>
    <property type="match status" value="5"/>
</dbReference>
<reference evidence="3 4" key="1">
    <citation type="submission" date="2016-10" db="EMBL/GenBank/DDBJ databases">
        <authorList>
            <person name="de Groot N.N."/>
        </authorList>
    </citation>
    <scope>NUCLEOTIDE SEQUENCE [LARGE SCALE GENOMIC DNA]</scope>
    <source>
        <strain evidence="4">P4B,CCM 7963,CECT 7998,DSM 25260,IBRC-M 10614,KCTC 13821</strain>
    </source>
</reference>
<dbReference type="Proteomes" id="UP000199017">
    <property type="component" value="Unassembled WGS sequence"/>
</dbReference>
<dbReference type="InterPro" id="IPR019734">
    <property type="entry name" value="TPR_rpt"/>
</dbReference>
<sequence>MTAKKKLSLCMITKNDEKYLLDCLKMMKEIADEVIIIDLGSTDQTVDIAKKAGADVSHRNWNEDYSEVKNACLDLAKGRWVLFLQANETIVMEQLKKLPFLLKNPNAEGYLLYVDQRSKKNRISSPVQSLRLFRNRQEYRYRYRIFEQVPDELINNIKDAGVRIIQHADHTLFKDISITNILQEEIAKNPDDSYLNYIYGIQLLNENKHEESTVYLQRACEKVKESYLFAPHLYKCLSWSLISLKRKEEALSVLERGIKLFPVYTDFFVLRGELFKQEKQYEKAVHDLEQCLEIKKQPNAAIPKPEIHLSIVLETLAEVHEWQGNKQKALVYYQQAYDLNRMNQKLIYKIGELTKSVGSAQQLEKMLKTAVEEKNIGQLMILMDIHLQQRKYTQVIFCLDEAGSLLGNKDQVASIKFFCYMMLGKIKKADVYFSTIKKDSPLYDHILLQRMESCWLYNDWQKTEQLLKEIDQRESIDPHIKNLYHVLQDVLTEKIKSDSVKPLTPQEYKMVSILAENLLWKKQEKKAKLILPLLLHGHQGKEQYIKLIKLGQLWADRNDFTPIQVIFQSILHKDEKLEFKQKIIQHLLRKDYLLTANKVNNLGEAASLGTLDYVLWSRNFVWKLEKCIEKAQPRKSITKVNNTSPFKTKEKPSKALLAFYQNLRIKDKEASERTMEGNDTNKTCADIHFNIGEIFENMQKINEAFIAYLRSLQWDPENEQFQTKISNIFRNNQTECSAILERKCWQLEGSVFYQKEDFIYYILGLIHFKEQQFKKAYDYFEKIEDGKIIYPLVQAYIFSCLWCSGNEEEVRKQISGLNKAHHVMPIFFRICKGYVLDTLAEGSKEHINSEYIKEEQEKVMHNNFC</sequence>
<evidence type="ECO:0000313" key="3">
    <source>
        <dbReference type="EMBL" id="SDI31012.1"/>
    </source>
</evidence>
<dbReference type="PROSITE" id="PS50005">
    <property type="entry name" value="TPR"/>
    <property type="match status" value="2"/>
</dbReference>
<evidence type="ECO:0000259" key="2">
    <source>
        <dbReference type="Pfam" id="PF00535"/>
    </source>
</evidence>
<feature type="repeat" description="TPR" evidence="1">
    <location>
        <begin position="265"/>
        <end position="298"/>
    </location>
</feature>
<dbReference type="InterPro" id="IPR001173">
    <property type="entry name" value="Glyco_trans_2-like"/>
</dbReference>
<feature type="domain" description="Glycosyltransferase 2-like" evidence="2">
    <location>
        <begin position="8"/>
        <end position="136"/>
    </location>
</feature>
<dbReference type="GO" id="GO:0016740">
    <property type="term" value="F:transferase activity"/>
    <property type="evidence" value="ECO:0007669"/>
    <property type="project" value="UniProtKB-KW"/>
</dbReference>
<dbReference type="PANTHER" id="PTHR43630">
    <property type="entry name" value="POLY-BETA-1,6-N-ACETYL-D-GLUCOSAMINE SYNTHASE"/>
    <property type="match status" value="1"/>
</dbReference>
<feature type="repeat" description="TPR" evidence="1">
    <location>
        <begin position="685"/>
        <end position="718"/>
    </location>
</feature>
<dbReference type="Pfam" id="PF13181">
    <property type="entry name" value="TPR_8"/>
    <property type="match status" value="2"/>
</dbReference>
<dbReference type="InterPro" id="IPR011990">
    <property type="entry name" value="TPR-like_helical_dom_sf"/>
</dbReference>
<keyword evidence="4" id="KW-1185">Reference proteome</keyword>
<dbReference type="InterPro" id="IPR029044">
    <property type="entry name" value="Nucleotide-diphossugar_trans"/>
</dbReference>
<dbReference type="PANTHER" id="PTHR43630:SF2">
    <property type="entry name" value="GLYCOSYLTRANSFERASE"/>
    <property type="match status" value="1"/>
</dbReference>
<dbReference type="OrthoDB" id="9815923at2"/>
<dbReference type="Pfam" id="PF00535">
    <property type="entry name" value="Glycos_transf_2"/>
    <property type="match status" value="1"/>
</dbReference>
<dbReference type="AlphaFoldDB" id="A0A1G8JIQ1"/>
<dbReference type="RefSeq" id="WP_091585194.1">
    <property type="nucleotide sequence ID" value="NZ_FNDU01000006.1"/>
</dbReference>
<dbReference type="STRING" id="930129.SAMN05216352_106211"/>
<proteinExistence type="predicted"/>
<gene>
    <name evidence="3" type="ORF">SAMN05216352_106211</name>
</gene>
<protein>
    <submittedName>
        <fullName evidence="3">Glycosyltransferase involved in cell wall bisynthesis</fullName>
    </submittedName>
</protein>
<keyword evidence="3" id="KW-0808">Transferase</keyword>
<name>A0A1G8JIQ1_9BACI</name>
<evidence type="ECO:0000313" key="4">
    <source>
        <dbReference type="Proteomes" id="UP000199017"/>
    </source>
</evidence>
<dbReference type="SUPFAM" id="SSF48452">
    <property type="entry name" value="TPR-like"/>
    <property type="match status" value="3"/>
</dbReference>
<accession>A0A1G8JIQ1</accession>
<dbReference type="Gene3D" id="1.25.40.10">
    <property type="entry name" value="Tetratricopeptide repeat domain"/>
    <property type="match status" value="3"/>
</dbReference>
<organism evidence="3 4">
    <name type="scientific">Alteribacillus bidgolensis</name>
    <dbReference type="NCBI Taxonomy" id="930129"/>
    <lineage>
        <taxon>Bacteria</taxon>
        <taxon>Bacillati</taxon>
        <taxon>Bacillota</taxon>
        <taxon>Bacilli</taxon>
        <taxon>Bacillales</taxon>
        <taxon>Bacillaceae</taxon>
        <taxon>Alteribacillus</taxon>
    </lineage>
</organism>
<dbReference type="Gene3D" id="3.90.550.10">
    <property type="entry name" value="Spore Coat Polysaccharide Biosynthesis Protein SpsA, Chain A"/>
    <property type="match status" value="1"/>
</dbReference>